<evidence type="ECO:0000313" key="3">
    <source>
        <dbReference type="Proteomes" id="UP000006906"/>
    </source>
</evidence>
<reference evidence="2 3" key="1">
    <citation type="journal article" date="2007" name="Science">
        <title>The Chlamydomonas genome reveals the evolution of key animal and plant functions.</title>
        <authorList>
            <person name="Merchant S.S."/>
            <person name="Prochnik S.E."/>
            <person name="Vallon O."/>
            <person name="Harris E.H."/>
            <person name="Karpowicz S.J."/>
            <person name="Witman G.B."/>
            <person name="Terry A."/>
            <person name="Salamov A."/>
            <person name="Fritz-Laylin L.K."/>
            <person name="Marechal-Drouard L."/>
            <person name="Marshall W.F."/>
            <person name="Qu L.H."/>
            <person name="Nelson D.R."/>
            <person name="Sanderfoot A.A."/>
            <person name="Spalding M.H."/>
            <person name="Kapitonov V.V."/>
            <person name="Ren Q."/>
            <person name="Ferris P."/>
            <person name="Lindquist E."/>
            <person name="Shapiro H."/>
            <person name="Lucas S.M."/>
            <person name="Grimwood J."/>
            <person name="Schmutz J."/>
            <person name="Cardol P."/>
            <person name="Cerutti H."/>
            <person name="Chanfreau G."/>
            <person name="Chen C.L."/>
            <person name="Cognat V."/>
            <person name="Croft M.T."/>
            <person name="Dent R."/>
            <person name="Dutcher S."/>
            <person name="Fernandez E."/>
            <person name="Fukuzawa H."/>
            <person name="Gonzalez-Ballester D."/>
            <person name="Gonzalez-Halphen D."/>
            <person name="Hallmann A."/>
            <person name="Hanikenne M."/>
            <person name="Hippler M."/>
            <person name="Inwood W."/>
            <person name="Jabbari K."/>
            <person name="Kalanon M."/>
            <person name="Kuras R."/>
            <person name="Lefebvre P.A."/>
            <person name="Lemaire S.D."/>
            <person name="Lobanov A.V."/>
            <person name="Lohr M."/>
            <person name="Manuell A."/>
            <person name="Meier I."/>
            <person name="Mets L."/>
            <person name="Mittag M."/>
            <person name="Mittelmeier T."/>
            <person name="Moroney J.V."/>
            <person name="Moseley J."/>
            <person name="Napoli C."/>
            <person name="Nedelcu A.M."/>
            <person name="Niyogi K."/>
            <person name="Novoselov S.V."/>
            <person name="Paulsen I.T."/>
            <person name="Pazour G."/>
            <person name="Purton S."/>
            <person name="Ral J.P."/>
            <person name="Riano-Pachon D.M."/>
            <person name="Riekhof W."/>
            <person name="Rymarquis L."/>
            <person name="Schroda M."/>
            <person name="Stern D."/>
            <person name="Umen J."/>
            <person name="Willows R."/>
            <person name="Wilson N."/>
            <person name="Zimmer S.L."/>
            <person name="Allmer J."/>
            <person name="Balk J."/>
            <person name="Bisova K."/>
            <person name="Chen C.J."/>
            <person name="Elias M."/>
            <person name="Gendler K."/>
            <person name="Hauser C."/>
            <person name="Lamb M.R."/>
            <person name="Ledford H."/>
            <person name="Long J.C."/>
            <person name="Minagawa J."/>
            <person name="Page M.D."/>
            <person name="Pan J."/>
            <person name="Pootakham W."/>
            <person name="Roje S."/>
            <person name="Rose A."/>
            <person name="Stahlberg E."/>
            <person name="Terauchi A.M."/>
            <person name="Yang P."/>
            <person name="Ball S."/>
            <person name="Bowler C."/>
            <person name="Dieckmann C.L."/>
            <person name="Gladyshev V.N."/>
            <person name="Green P."/>
            <person name="Jorgensen R."/>
            <person name="Mayfield S."/>
            <person name="Mueller-Roeber B."/>
            <person name="Rajamani S."/>
            <person name="Sayre R.T."/>
            <person name="Brokstein P."/>
            <person name="Dubchak I."/>
            <person name="Goodstein D."/>
            <person name="Hornick L."/>
            <person name="Huang Y.W."/>
            <person name="Jhaveri J."/>
            <person name="Luo Y."/>
            <person name="Martinez D."/>
            <person name="Ngau W.C."/>
            <person name="Otillar B."/>
            <person name="Poliakov A."/>
            <person name="Porter A."/>
            <person name="Szajkowski L."/>
            <person name="Werner G."/>
            <person name="Zhou K."/>
            <person name="Grigoriev I.V."/>
            <person name="Rokhsar D.S."/>
            <person name="Grossman A.R."/>
        </authorList>
    </citation>
    <scope>NUCLEOTIDE SEQUENCE [LARGE SCALE GENOMIC DNA]</scope>
    <source>
        <strain evidence="3">CC-503</strain>
    </source>
</reference>
<accession>A0A2K3DCM6</accession>
<dbReference type="FunCoup" id="A0A2K3DCM6">
    <property type="interactions" value="128"/>
</dbReference>
<dbReference type="SFLD" id="SFLDS00003">
    <property type="entry name" value="Haloacid_Dehalogenase"/>
    <property type="match status" value="1"/>
</dbReference>
<evidence type="ECO:0000256" key="1">
    <source>
        <dbReference type="SAM" id="MobiDB-lite"/>
    </source>
</evidence>
<dbReference type="KEGG" id="cre:CHLRE_09g403750v5"/>
<dbReference type="STRING" id="3055.A0A2K3DCM6"/>
<feature type="region of interest" description="Disordered" evidence="1">
    <location>
        <begin position="387"/>
        <end position="413"/>
    </location>
</feature>
<dbReference type="Gramene" id="PNW78282">
    <property type="protein sequence ID" value="PNW78282"/>
    <property type="gene ID" value="CHLRE_09g403750v5"/>
</dbReference>
<protein>
    <recommendedName>
        <fullName evidence="4">Haloacid dehalogenase-like hydrolase</fullName>
    </recommendedName>
</protein>
<dbReference type="PANTHER" id="PTHR46649">
    <property type="match status" value="1"/>
</dbReference>
<feature type="region of interest" description="Disordered" evidence="1">
    <location>
        <begin position="242"/>
        <end position="331"/>
    </location>
</feature>
<dbReference type="OrthoDB" id="1694274at2759"/>
<feature type="compositionally biased region" description="Low complexity" evidence="1">
    <location>
        <begin position="305"/>
        <end position="319"/>
    </location>
</feature>
<sequence>MAHTALGVPGQSLFRLLNGRGISLSAALHTVAAGSRPLGAQSAITQIDESALGGNRPFYRAMLVDAAGTFLIPTEQVADVYLRYARPHGCMLEEGEVLSRFRRAYNMPWKASSLRYVGDARDFWHCIVANSTGCDRPEVSEAIYEYYSRPEAWRVAPGAVAALQRLRDAGVLTAVVSNFDTRLRPLLRDLAVQGLFDEVVVSAEVHAEKPNPVIFDAAIRALSAAAVTKGTLATASLCQRHMTPAHHHHHHSQYQYQHHQHQHQFNHQHQHQHPYSSVQPYPHHDSHPQQHQHHQPYHVLGMSPAARAAASSAGRAGAAWHDHAHGGARGPCTREDFSPLLPEQVVHVGDDRRNDCWGARDAGITAWLWGYDVRSWEQVAQRVLHGAELDDDDDDGSDGGGSGAGMTRAAGTA</sequence>
<evidence type="ECO:0008006" key="4">
    <source>
        <dbReference type="Google" id="ProtNLM"/>
    </source>
</evidence>
<gene>
    <name evidence="2" type="ORF">CHLRE_09g403750v5</name>
</gene>
<dbReference type="SFLD" id="SFLDG01129">
    <property type="entry name" value="C1.5:_HAD__Beta-PGM__Phosphata"/>
    <property type="match status" value="1"/>
</dbReference>
<dbReference type="InParanoid" id="A0A2K3DCM6"/>
<feature type="compositionally biased region" description="Basic residues" evidence="1">
    <location>
        <begin position="243"/>
        <end position="272"/>
    </location>
</feature>
<proteinExistence type="predicted"/>
<organism evidence="2 3">
    <name type="scientific">Chlamydomonas reinhardtii</name>
    <name type="common">Chlamydomonas smithii</name>
    <dbReference type="NCBI Taxonomy" id="3055"/>
    <lineage>
        <taxon>Eukaryota</taxon>
        <taxon>Viridiplantae</taxon>
        <taxon>Chlorophyta</taxon>
        <taxon>core chlorophytes</taxon>
        <taxon>Chlorophyceae</taxon>
        <taxon>CS clade</taxon>
        <taxon>Chlamydomonadales</taxon>
        <taxon>Chlamydomonadaceae</taxon>
        <taxon>Chlamydomonas</taxon>
    </lineage>
</organism>
<dbReference type="InterPro" id="IPR036412">
    <property type="entry name" value="HAD-like_sf"/>
</dbReference>
<evidence type="ECO:0000313" key="2">
    <source>
        <dbReference type="EMBL" id="PNW78282.1"/>
    </source>
</evidence>
<dbReference type="ExpressionAtlas" id="A0A2K3DCM6">
    <property type="expression patterns" value="baseline and differential"/>
</dbReference>
<dbReference type="Proteomes" id="UP000006906">
    <property type="component" value="Chromosome 9"/>
</dbReference>
<dbReference type="PANTHER" id="PTHR46649:SF4">
    <property type="entry name" value="HALOACID DEHALOGENASE-LIKE HYDROLASE (HAD) SUPERFAMILY PROTEIN"/>
    <property type="match status" value="1"/>
</dbReference>
<dbReference type="PRINTS" id="PR00413">
    <property type="entry name" value="HADHALOGNASE"/>
</dbReference>
<dbReference type="Gene3D" id="1.10.150.720">
    <property type="entry name" value="Haloacid dehalogenase-like hydrolase"/>
    <property type="match status" value="1"/>
</dbReference>
<dbReference type="Gene3D" id="3.40.50.1000">
    <property type="entry name" value="HAD superfamily/HAD-like"/>
    <property type="match status" value="2"/>
</dbReference>
<dbReference type="RefSeq" id="XP_042920747.1">
    <property type="nucleotide sequence ID" value="XM_043066123.1"/>
</dbReference>
<name>A0A2K3DCM6_CHLRE</name>
<dbReference type="InterPro" id="IPR023214">
    <property type="entry name" value="HAD_sf"/>
</dbReference>
<dbReference type="InterPro" id="IPR044924">
    <property type="entry name" value="HAD-SF_hydro_IA_REG-2-like_cap"/>
</dbReference>
<dbReference type="Pfam" id="PF00702">
    <property type="entry name" value="Hydrolase"/>
    <property type="match status" value="1"/>
</dbReference>
<dbReference type="InterPro" id="IPR006439">
    <property type="entry name" value="HAD-SF_hydro_IA"/>
</dbReference>
<dbReference type="SUPFAM" id="SSF56784">
    <property type="entry name" value="HAD-like"/>
    <property type="match status" value="2"/>
</dbReference>
<keyword evidence="3" id="KW-1185">Reference proteome</keyword>
<dbReference type="EMBL" id="CM008970">
    <property type="protein sequence ID" value="PNW78282.1"/>
    <property type="molecule type" value="Genomic_DNA"/>
</dbReference>
<dbReference type="AlphaFoldDB" id="A0A2K3DCM6"/>
<dbReference type="GeneID" id="5720752"/>